<dbReference type="AlphaFoldDB" id="A0A931H0B9"/>
<evidence type="ECO:0000313" key="2">
    <source>
        <dbReference type="EMBL" id="MBG9378649.1"/>
    </source>
</evidence>
<accession>A0A931H0B9</accession>
<reference evidence="2" key="1">
    <citation type="submission" date="2020-11" db="EMBL/GenBank/DDBJ databases">
        <title>Bacterial whole genome sequence for Panacibacter sp. DH6.</title>
        <authorList>
            <person name="Le V."/>
            <person name="Ko S."/>
            <person name="Ahn C.-Y."/>
            <person name="Oh H.-M."/>
        </authorList>
    </citation>
    <scope>NUCLEOTIDE SEQUENCE</scope>
    <source>
        <strain evidence="2">DH6</strain>
    </source>
</reference>
<evidence type="ECO:0000313" key="3">
    <source>
        <dbReference type="Proteomes" id="UP000628448"/>
    </source>
</evidence>
<dbReference type="Proteomes" id="UP000628448">
    <property type="component" value="Unassembled WGS sequence"/>
</dbReference>
<dbReference type="RefSeq" id="WP_196992743.1">
    <property type="nucleotide sequence ID" value="NZ_JADWYR010000003.1"/>
</dbReference>
<dbReference type="Pfam" id="PF01814">
    <property type="entry name" value="Hemerythrin"/>
    <property type="match status" value="1"/>
</dbReference>
<dbReference type="InterPro" id="IPR012312">
    <property type="entry name" value="Hemerythrin-like"/>
</dbReference>
<sequence>MKRHIQLQPLSRQHHNGLLAVLLLRKGLDKAASLKDMAAFILTLWQQDLAAHFAAEENVLLPAVPVTTTTKTNIKRLLDEHRQIRGQISLFEKNAPTSEAVKAFAALLEQHIRFEERIFFPLVETLLSEATLAHIGAALHEDLQNTCMNYPVKFWE</sequence>
<evidence type="ECO:0000259" key="1">
    <source>
        <dbReference type="Pfam" id="PF01814"/>
    </source>
</evidence>
<gene>
    <name evidence="2" type="ORF">I5907_20625</name>
</gene>
<feature type="domain" description="Hemerythrin-like" evidence="1">
    <location>
        <begin position="12"/>
        <end position="123"/>
    </location>
</feature>
<dbReference type="Gene3D" id="1.20.120.520">
    <property type="entry name" value="nmb1532 protein domain like"/>
    <property type="match status" value="1"/>
</dbReference>
<organism evidence="2 3">
    <name type="scientific">Panacibacter microcysteis</name>
    <dbReference type="NCBI Taxonomy" id="2793269"/>
    <lineage>
        <taxon>Bacteria</taxon>
        <taxon>Pseudomonadati</taxon>
        <taxon>Bacteroidota</taxon>
        <taxon>Chitinophagia</taxon>
        <taxon>Chitinophagales</taxon>
        <taxon>Chitinophagaceae</taxon>
        <taxon>Panacibacter</taxon>
    </lineage>
</organism>
<name>A0A931H0B9_9BACT</name>
<protein>
    <submittedName>
        <fullName evidence="2">Hemerythrin domain-containing protein</fullName>
    </submittedName>
</protein>
<proteinExistence type="predicted"/>
<keyword evidence="3" id="KW-1185">Reference proteome</keyword>
<dbReference type="EMBL" id="JADWYR010000003">
    <property type="protein sequence ID" value="MBG9378649.1"/>
    <property type="molecule type" value="Genomic_DNA"/>
</dbReference>
<comment type="caution">
    <text evidence="2">The sequence shown here is derived from an EMBL/GenBank/DDBJ whole genome shotgun (WGS) entry which is preliminary data.</text>
</comment>